<evidence type="ECO:0000256" key="1">
    <source>
        <dbReference type="ARBA" id="ARBA00022603"/>
    </source>
</evidence>
<proteinExistence type="predicted"/>
<keyword evidence="2 3" id="KW-0808">Transferase</keyword>
<dbReference type="STRING" id="1121395.SAMN02745215_00255"/>
<dbReference type="SUPFAM" id="SSF53335">
    <property type="entry name" value="S-adenosyl-L-methionine-dependent methyltransferases"/>
    <property type="match status" value="1"/>
</dbReference>
<dbReference type="Proteomes" id="UP000184010">
    <property type="component" value="Unassembled WGS sequence"/>
</dbReference>
<dbReference type="AlphaFoldDB" id="A0A1M7RXQ5"/>
<dbReference type="InterPro" id="IPR016874">
    <property type="entry name" value="TcmP-like"/>
</dbReference>
<gene>
    <name evidence="3" type="ORF">SAMN02745215_00255</name>
</gene>
<sequence length="278" mass="31880">MKNQPALDAHSIQNTMLLPLWGRAAASEKNPDILYDRQAIEIIKKCDYNFDSIAKAFGGEFSGICYVVRARKIDDAIRAYMQAHPRATIVNIGAGLDTTFSRVDNGMIRWYNLDLPDAIAYRQSFIPDSERNRSIAKSFFDTTWFEDVHFTPEEGIMFVAGGVFYYFREEELREVVAAMARRFPVGELYFDAESKQAVDKSNRMVQKTGNQGAPMYFYVNDASALNSWAPEISVISCLDYFAGIPRNRQWSWQSRLMTRILGRLGMMKFIHLGFSHER</sequence>
<evidence type="ECO:0000313" key="3">
    <source>
        <dbReference type="EMBL" id="SHN51089.1"/>
    </source>
</evidence>
<dbReference type="PIRSF" id="PIRSF028177">
    <property type="entry name" value="Polyketide_synth_Omtfrase_TcmP"/>
    <property type="match status" value="1"/>
</dbReference>
<evidence type="ECO:0000256" key="2">
    <source>
        <dbReference type="ARBA" id="ARBA00022679"/>
    </source>
</evidence>
<name>A0A1M7RXQ5_9FIRM</name>
<keyword evidence="4" id="KW-1185">Reference proteome</keyword>
<keyword evidence="1 3" id="KW-0489">Methyltransferase</keyword>
<reference evidence="4" key="1">
    <citation type="submission" date="2016-12" db="EMBL/GenBank/DDBJ databases">
        <authorList>
            <person name="Varghese N."/>
            <person name="Submissions S."/>
        </authorList>
    </citation>
    <scope>NUCLEOTIDE SEQUENCE [LARGE SCALE GENOMIC DNA]</scope>
    <source>
        <strain evidence="4">DSM 11544</strain>
    </source>
</reference>
<dbReference type="PANTHER" id="PTHR43619:SF2">
    <property type="entry name" value="S-ADENOSYL-L-METHIONINE-DEPENDENT METHYLTRANSFERASES SUPERFAMILY PROTEIN"/>
    <property type="match status" value="1"/>
</dbReference>
<dbReference type="InterPro" id="IPR029063">
    <property type="entry name" value="SAM-dependent_MTases_sf"/>
</dbReference>
<dbReference type="GO" id="GO:0032259">
    <property type="term" value="P:methylation"/>
    <property type="evidence" value="ECO:0007669"/>
    <property type="project" value="UniProtKB-KW"/>
</dbReference>
<dbReference type="GO" id="GO:0008168">
    <property type="term" value="F:methyltransferase activity"/>
    <property type="evidence" value="ECO:0007669"/>
    <property type="project" value="UniProtKB-KW"/>
</dbReference>
<dbReference type="PANTHER" id="PTHR43619">
    <property type="entry name" value="S-ADENOSYL-L-METHIONINE-DEPENDENT METHYLTRANSFERASE YKTD-RELATED"/>
    <property type="match status" value="1"/>
</dbReference>
<organism evidence="3 4">
    <name type="scientific">Desulfitobacterium chlororespirans DSM 11544</name>
    <dbReference type="NCBI Taxonomy" id="1121395"/>
    <lineage>
        <taxon>Bacteria</taxon>
        <taxon>Bacillati</taxon>
        <taxon>Bacillota</taxon>
        <taxon>Clostridia</taxon>
        <taxon>Eubacteriales</taxon>
        <taxon>Desulfitobacteriaceae</taxon>
        <taxon>Desulfitobacterium</taxon>
    </lineage>
</organism>
<evidence type="ECO:0000313" key="4">
    <source>
        <dbReference type="Proteomes" id="UP000184010"/>
    </source>
</evidence>
<dbReference type="Gene3D" id="3.40.50.150">
    <property type="entry name" value="Vaccinia Virus protein VP39"/>
    <property type="match status" value="1"/>
</dbReference>
<dbReference type="Pfam" id="PF04072">
    <property type="entry name" value="LCM"/>
    <property type="match status" value="1"/>
</dbReference>
<protein>
    <submittedName>
        <fullName evidence="3">O-Methyltransferase involved in polyketide biosynthesis</fullName>
    </submittedName>
</protein>
<dbReference type="InterPro" id="IPR007213">
    <property type="entry name" value="Ppm1/Ppm2/Tcmp"/>
</dbReference>
<accession>A0A1M7RXQ5</accession>
<dbReference type="RefSeq" id="WP_072770904.1">
    <property type="nucleotide sequence ID" value="NZ_FRDN01000003.1"/>
</dbReference>
<dbReference type="EMBL" id="FRDN01000003">
    <property type="protein sequence ID" value="SHN51089.1"/>
    <property type="molecule type" value="Genomic_DNA"/>
</dbReference>